<reference evidence="7 8" key="1">
    <citation type="submission" date="2019-09" db="EMBL/GenBank/DDBJ databases">
        <title>Genome sequence of Clostridium sp. EA1.</title>
        <authorList>
            <person name="Poehlein A."/>
            <person name="Bengelsdorf F.R."/>
            <person name="Daniel R."/>
        </authorList>
    </citation>
    <scope>NUCLEOTIDE SEQUENCE [LARGE SCALE GENOMIC DNA]</scope>
    <source>
        <strain evidence="7 8">EA1</strain>
    </source>
</reference>
<keyword evidence="3" id="KW-0597">Phosphoprotein</keyword>
<dbReference type="CDD" id="cd03089">
    <property type="entry name" value="PMM_PGM"/>
    <property type="match status" value="1"/>
</dbReference>
<comment type="caution">
    <text evidence="7">The sequence shown here is derived from an EMBL/GenBank/DDBJ whole genome shotgun (WGS) entry which is preliminary data.</text>
</comment>
<dbReference type="InterPro" id="IPR005844">
    <property type="entry name" value="A-D-PHexomutase_a/b/a-I"/>
</dbReference>
<dbReference type="GO" id="GO:0004614">
    <property type="term" value="F:phosphoglucomutase activity"/>
    <property type="evidence" value="ECO:0007669"/>
    <property type="project" value="UniProtKB-EC"/>
</dbReference>
<dbReference type="Gene3D" id="3.30.310.50">
    <property type="entry name" value="Alpha-D-phosphohexomutase, C-terminal domain"/>
    <property type="match status" value="1"/>
</dbReference>
<accession>A0A6N8I2N1</accession>
<gene>
    <name evidence="7" type="primary">algC</name>
    <name evidence="7" type="ORF">CAFE_29410</name>
</gene>
<feature type="domain" description="Alpha-D-phosphohexomutase alpha/beta/alpha" evidence="5">
    <location>
        <begin position="206"/>
        <end position="291"/>
    </location>
</feature>
<comment type="similarity">
    <text evidence="2">Belongs to the phosphohexose mutase family.</text>
</comment>
<keyword evidence="7" id="KW-0413">Isomerase</keyword>
<name>A0A6N8I2N1_9FIRM</name>
<feature type="domain" description="Alpha-D-phosphohexomutase alpha/beta/alpha" evidence="4">
    <location>
        <begin position="29"/>
        <end position="158"/>
    </location>
</feature>
<dbReference type="AlphaFoldDB" id="A0A6N8I2N1"/>
<dbReference type="PANTHER" id="PTHR42946">
    <property type="entry name" value="PHOSPHOHEXOSE MUTASE"/>
    <property type="match status" value="1"/>
</dbReference>
<dbReference type="Pfam" id="PF02880">
    <property type="entry name" value="PGM_PMM_III"/>
    <property type="match status" value="1"/>
</dbReference>
<evidence type="ECO:0000313" key="8">
    <source>
        <dbReference type="Proteomes" id="UP000469440"/>
    </source>
</evidence>
<evidence type="ECO:0000259" key="5">
    <source>
        <dbReference type="Pfam" id="PF02879"/>
    </source>
</evidence>
<dbReference type="InterPro" id="IPR005846">
    <property type="entry name" value="A-D-PHexomutase_a/b/a-III"/>
</dbReference>
<sequence length="522" mass="55978">MNPGLAAQGPTKGAKTLLNSYWKQLKSGTDIRGVASEGVDGEAVNLTDETLGKLAGGFALWLSARAGKPVKELRVAVGHDSRVSAERIFSAVSGALTDFGVNVLDCGLASTPSMFHVTRGLSCDGSVQITASHHPWNRNGLKFFTPDGGLDGPDIEQILLHAQNGDKPAPGKGALESADYMSRYCADLCDMIRKGVNAPDYDRPLSGFHIVVDAGNGAGGFYARDVLEPLGADVSGSQFLEPDGMFPNHIPNPENETAMRSVCGAVIRAKADLGVIFDTDVDRGGAVDAAGEEINRNRLVALASHIALENCPGGTVVTDSVTSSGLTEYIEKTLGGKHHRFKRGYRNVINEAVRLNAEGVDCPLAIETSGHAAMRENYFLDDGAYLVTKIIILSARLRAQGKTIGDLLEPLREPAEALELRFPIRKENFRECGEAVISGLRKYTLGQPGWTEAPNNYEGIRVSLDSEHGDGWFLLRLSVHDPIMPLNVESDQKGGVKRILEQLSVYLNGCDGLDLSSLNKSL</sequence>
<dbReference type="FunFam" id="3.40.120.10:FF:000010">
    <property type="entry name" value="phosphomannomutase/phosphoglucomutase isoform X1"/>
    <property type="match status" value="1"/>
</dbReference>
<evidence type="ECO:0000259" key="6">
    <source>
        <dbReference type="Pfam" id="PF02880"/>
    </source>
</evidence>
<evidence type="ECO:0000259" key="4">
    <source>
        <dbReference type="Pfam" id="PF02878"/>
    </source>
</evidence>
<evidence type="ECO:0000256" key="3">
    <source>
        <dbReference type="ARBA" id="ARBA00022553"/>
    </source>
</evidence>
<dbReference type="PRINTS" id="PR00509">
    <property type="entry name" value="PGMPMM"/>
</dbReference>
<comment type="cofactor">
    <cofactor evidence="1">
        <name>Mg(2+)</name>
        <dbReference type="ChEBI" id="CHEBI:18420"/>
    </cofactor>
</comment>
<dbReference type="EC" id="5.4.2.2" evidence="7"/>
<evidence type="ECO:0000256" key="1">
    <source>
        <dbReference type="ARBA" id="ARBA00001946"/>
    </source>
</evidence>
<evidence type="ECO:0000313" key="7">
    <source>
        <dbReference type="EMBL" id="MVB12209.1"/>
    </source>
</evidence>
<dbReference type="InterPro" id="IPR005841">
    <property type="entry name" value="Alpha-D-phosphohexomutase_SF"/>
</dbReference>
<dbReference type="SUPFAM" id="SSF53738">
    <property type="entry name" value="Phosphoglucomutase, first 3 domains"/>
    <property type="match status" value="3"/>
</dbReference>
<dbReference type="InterPro" id="IPR050060">
    <property type="entry name" value="Phosphoglucosamine_mutase"/>
</dbReference>
<dbReference type="GO" id="GO:0004615">
    <property type="term" value="F:phosphomannomutase activity"/>
    <property type="evidence" value="ECO:0007669"/>
    <property type="project" value="TreeGrafter"/>
</dbReference>
<dbReference type="Pfam" id="PF02878">
    <property type="entry name" value="PGM_PMM_I"/>
    <property type="match status" value="1"/>
</dbReference>
<organism evidence="7 8">
    <name type="scientific">Caproicibacter fermentans</name>
    <dbReference type="NCBI Taxonomy" id="2576756"/>
    <lineage>
        <taxon>Bacteria</taxon>
        <taxon>Bacillati</taxon>
        <taxon>Bacillota</taxon>
        <taxon>Clostridia</taxon>
        <taxon>Eubacteriales</taxon>
        <taxon>Acutalibacteraceae</taxon>
        <taxon>Caproicibacter</taxon>
    </lineage>
</organism>
<dbReference type="Pfam" id="PF02879">
    <property type="entry name" value="PGM_PMM_II"/>
    <property type="match status" value="1"/>
</dbReference>
<feature type="domain" description="Alpha-D-phosphohexomutase alpha/beta/alpha" evidence="6">
    <location>
        <begin position="297"/>
        <end position="409"/>
    </location>
</feature>
<dbReference type="Proteomes" id="UP000469440">
    <property type="component" value="Unassembled WGS sequence"/>
</dbReference>
<dbReference type="GO" id="GO:0005975">
    <property type="term" value="P:carbohydrate metabolic process"/>
    <property type="evidence" value="ECO:0007669"/>
    <property type="project" value="InterPro"/>
</dbReference>
<dbReference type="PANTHER" id="PTHR42946:SF1">
    <property type="entry name" value="PHOSPHOGLUCOMUTASE (ALPHA-D-GLUCOSE-1,6-BISPHOSPHATE-DEPENDENT)"/>
    <property type="match status" value="1"/>
</dbReference>
<evidence type="ECO:0000256" key="2">
    <source>
        <dbReference type="ARBA" id="ARBA00010231"/>
    </source>
</evidence>
<protein>
    <submittedName>
        <fullName evidence="7">Phosphomannomutase/phosphoglucomutase</fullName>
        <ecNumber evidence="7">5.4.2.2</ecNumber>
    </submittedName>
</protein>
<dbReference type="InterPro" id="IPR005845">
    <property type="entry name" value="A-D-PHexomutase_a/b/a-II"/>
</dbReference>
<keyword evidence="8" id="KW-1185">Reference proteome</keyword>
<dbReference type="Gene3D" id="3.40.120.10">
    <property type="entry name" value="Alpha-D-Glucose-1,6-Bisphosphate, subunit A, domain 3"/>
    <property type="match status" value="3"/>
</dbReference>
<dbReference type="EMBL" id="VWXL01000084">
    <property type="protein sequence ID" value="MVB12209.1"/>
    <property type="molecule type" value="Genomic_DNA"/>
</dbReference>
<dbReference type="InterPro" id="IPR016055">
    <property type="entry name" value="A-D-PHexomutase_a/b/a-I/II/III"/>
</dbReference>
<proteinExistence type="inferred from homology"/>